<keyword evidence="2" id="KW-1185">Reference proteome</keyword>
<comment type="caution">
    <text evidence="1">The sequence shown here is derived from an EMBL/GenBank/DDBJ whole genome shotgun (WGS) entry which is preliminary data.</text>
</comment>
<dbReference type="RefSeq" id="WP_353397770.1">
    <property type="nucleotide sequence ID" value="NZ_BAABWU010000003.1"/>
</dbReference>
<name>A0ABQ0AIK6_9RHOB</name>
<dbReference type="EMBL" id="BAABWU010000003">
    <property type="protein sequence ID" value="GAA6195669.1"/>
    <property type="molecule type" value="Genomic_DNA"/>
</dbReference>
<sequence>MTALTLFHTADVHVATFDRLAPKADLTHVVRPDWLERAQGGMDTDLRQEITQAIKAAPGASLCTCTTIGAVAEEAGATRIDWPMMQKAAEIGGPVMLAYCLETTLAPSTALLERAFLDQGISPEIRSLPLTGLWHHFADGESDRFHRQIAEWITTSLTLVSDTKCVVLAQASMAGAAQYIDSDVPVLTSPEIAARALLANAYARMSLGEPMTT</sequence>
<gene>
    <name evidence="1" type="ORF">NBRC116598_11130</name>
</gene>
<accession>A0ABQ0AIK6</accession>
<proteinExistence type="predicted"/>
<evidence type="ECO:0000313" key="1">
    <source>
        <dbReference type="EMBL" id="GAA6195669.1"/>
    </source>
</evidence>
<organism evidence="1 2">
    <name type="scientific">Pseudophaeobacter arcticus</name>
    <dbReference type="NCBI Taxonomy" id="385492"/>
    <lineage>
        <taxon>Bacteria</taxon>
        <taxon>Pseudomonadati</taxon>
        <taxon>Pseudomonadota</taxon>
        <taxon>Alphaproteobacteria</taxon>
        <taxon>Rhodobacterales</taxon>
        <taxon>Paracoccaceae</taxon>
        <taxon>Pseudophaeobacter</taxon>
    </lineage>
</organism>
<reference evidence="1 2" key="1">
    <citation type="submission" date="2024-04" db="EMBL/GenBank/DDBJ databases">
        <title>Draft genome sequence of Pseudophaeobacter arcticus NBRC 116598.</title>
        <authorList>
            <person name="Miyakawa T."/>
            <person name="Kusuya Y."/>
            <person name="Miura T."/>
        </authorList>
    </citation>
    <scope>NUCLEOTIDE SEQUENCE [LARGE SCALE GENOMIC DNA]</scope>
    <source>
        <strain evidence="1 2">SU-CL00105</strain>
    </source>
</reference>
<dbReference type="Proteomes" id="UP001441944">
    <property type="component" value="Unassembled WGS sequence"/>
</dbReference>
<evidence type="ECO:0000313" key="2">
    <source>
        <dbReference type="Proteomes" id="UP001441944"/>
    </source>
</evidence>
<protein>
    <submittedName>
        <fullName evidence="1">Aspartate/glutamate racemase family protein</fullName>
    </submittedName>
</protein>